<dbReference type="Proteomes" id="UP000824120">
    <property type="component" value="Chromosome 9"/>
</dbReference>
<protein>
    <submittedName>
        <fullName evidence="2">Uncharacterized protein</fullName>
    </submittedName>
</protein>
<comment type="caution">
    <text evidence="2">The sequence shown here is derived from an EMBL/GenBank/DDBJ whole genome shotgun (WGS) entry which is preliminary data.</text>
</comment>
<accession>A0A9J5XEU5</accession>
<feature type="compositionally biased region" description="Polar residues" evidence="1">
    <location>
        <begin position="69"/>
        <end position="95"/>
    </location>
</feature>
<keyword evidence="3" id="KW-1185">Reference proteome</keyword>
<dbReference type="EMBL" id="JACXVP010000009">
    <property type="protein sequence ID" value="KAG5585718.1"/>
    <property type="molecule type" value="Genomic_DNA"/>
</dbReference>
<evidence type="ECO:0000256" key="1">
    <source>
        <dbReference type="SAM" id="MobiDB-lite"/>
    </source>
</evidence>
<sequence length="95" mass="10005">MKVCGSPSPTWRVIELTCTELCSSTRNLEGSGSKGEERSSRSTIPPNDPEYEDVEGKTLKAMSLLKGGSPSSSAISTNVAKKSSATHSVKTINTS</sequence>
<organism evidence="2 3">
    <name type="scientific">Solanum commersonii</name>
    <name type="common">Commerson's wild potato</name>
    <name type="synonym">Commerson's nightshade</name>
    <dbReference type="NCBI Taxonomy" id="4109"/>
    <lineage>
        <taxon>Eukaryota</taxon>
        <taxon>Viridiplantae</taxon>
        <taxon>Streptophyta</taxon>
        <taxon>Embryophyta</taxon>
        <taxon>Tracheophyta</taxon>
        <taxon>Spermatophyta</taxon>
        <taxon>Magnoliopsida</taxon>
        <taxon>eudicotyledons</taxon>
        <taxon>Gunneridae</taxon>
        <taxon>Pentapetalae</taxon>
        <taxon>asterids</taxon>
        <taxon>lamiids</taxon>
        <taxon>Solanales</taxon>
        <taxon>Solanaceae</taxon>
        <taxon>Solanoideae</taxon>
        <taxon>Solaneae</taxon>
        <taxon>Solanum</taxon>
    </lineage>
</organism>
<gene>
    <name evidence="2" type="ORF">H5410_046152</name>
</gene>
<name>A0A9J5XEU5_SOLCO</name>
<evidence type="ECO:0000313" key="3">
    <source>
        <dbReference type="Proteomes" id="UP000824120"/>
    </source>
</evidence>
<proteinExistence type="predicted"/>
<dbReference type="AlphaFoldDB" id="A0A9J5XEU5"/>
<feature type="region of interest" description="Disordered" evidence="1">
    <location>
        <begin position="25"/>
        <end position="95"/>
    </location>
</feature>
<evidence type="ECO:0000313" key="2">
    <source>
        <dbReference type="EMBL" id="KAG5585718.1"/>
    </source>
</evidence>
<reference evidence="2 3" key="1">
    <citation type="submission" date="2020-09" db="EMBL/GenBank/DDBJ databases">
        <title>De no assembly of potato wild relative species, Solanum commersonii.</title>
        <authorList>
            <person name="Cho K."/>
        </authorList>
    </citation>
    <scope>NUCLEOTIDE SEQUENCE [LARGE SCALE GENOMIC DNA]</scope>
    <source>
        <strain evidence="2">LZ3.2</strain>
        <tissue evidence="2">Leaf</tissue>
    </source>
</reference>